<evidence type="ECO:0008006" key="4">
    <source>
        <dbReference type="Google" id="ProtNLM"/>
    </source>
</evidence>
<dbReference type="InterPro" id="IPR022205">
    <property type="entry name" value="DUF3732"/>
</dbReference>
<proteinExistence type="predicted"/>
<dbReference type="RefSeq" id="WP_354416806.1">
    <property type="nucleotide sequence ID" value="NZ_JBEPLM010000010.1"/>
</dbReference>
<comment type="caution">
    <text evidence="2">The sequence shown here is derived from an EMBL/GenBank/DDBJ whole genome shotgun (WGS) entry which is preliminary data.</text>
</comment>
<dbReference type="EMBL" id="JBEPLM010000010">
    <property type="protein sequence ID" value="MET3595348.1"/>
    <property type="molecule type" value="Genomic_DNA"/>
</dbReference>
<keyword evidence="3" id="KW-1185">Reference proteome</keyword>
<organism evidence="2 3">
    <name type="scientific">Mesorhizobium shonense</name>
    <dbReference type="NCBI Taxonomy" id="1209948"/>
    <lineage>
        <taxon>Bacteria</taxon>
        <taxon>Pseudomonadati</taxon>
        <taxon>Pseudomonadota</taxon>
        <taxon>Alphaproteobacteria</taxon>
        <taxon>Hyphomicrobiales</taxon>
        <taxon>Phyllobacteriaceae</taxon>
        <taxon>Mesorhizobium</taxon>
    </lineage>
</organism>
<gene>
    <name evidence="2" type="ORF">ABID26_004760</name>
</gene>
<dbReference type="SUPFAM" id="SSF52540">
    <property type="entry name" value="P-loop containing nucleoside triphosphate hydrolases"/>
    <property type="match status" value="1"/>
</dbReference>
<protein>
    <recommendedName>
        <fullName evidence="4">DUF3732 domain-containing protein</fullName>
    </recommendedName>
</protein>
<evidence type="ECO:0000256" key="1">
    <source>
        <dbReference type="SAM" id="Coils"/>
    </source>
</evidence>
<dbReference type="Pfam" id="PF12532">
    <property type="entry name" value="DUF3732"/>
    <property type="match status" value="1"/>
</dbReference>
<evidence type="ECO:0000313" key="2">
    <source>
        <dbReference type="EMBL" id="MET3595348.1"/>
    </source>
</evidence>
<dbReference type="Gene3D" id="3.40.50.300">
    <property type="entry name" value="P-loop containing nucleotide triphosphate hydrolases"/>
    <property type="match status" value="1"/>
</dbReference>
<dbReference type="Proteomes" id="UP001549036">
    <property type="component" value="Unassembled WGS sequence"/>
</dbReference>
<reference evidence="2 3" key="1">
    <citation type="submission" date="2024-06" db="EMBL/GenBank/DDBJ databases">
        <title>Genomic Encyclopedia of Type Strains, Phase IV (KMG-IV): sequencing the most valuable type-strain genomes for metagenomic binning, comparative biology and taxonomic classification.</title>
        <authorList>
            <person name="Goeker M."/>
        </authorList>
    </citation>
    <scope>NUCLEOTIDE SEQUENCE [LARGE SCALE GENOMIC DNA]</scope>
    <source>
        <strain evidence="2 3">DSM 29846</strain>
    </source>
</reference>
<accession>A0ABV2HXP6</accession>
<sequence length="683" mass="76291">MKLFIREIVIWPEDVKFQPRTLPFDPGAVSVVTGWSGTGKSSIVNIIDYVLGSGTCSIAVGAIRNAVSWFGLTIETDNGLMRIARPKPAARQVSEDIWIQDIDSVGQPLPARPHANSSVTRLKVLLDLRSGLSNLALDPEREQGFGGRASFRDLAAFNLLPQHIVANPHTLFFKADSSHHRETLRHVLPLAMGVVTNDDLVRAHRLKLLRDEQRKLETELRTRRNALENWSANARGSFFRAQELSLLPPGDPPGDLVGLLNVLKEVVAAGGQSVAAPGRVSVAVNRLDEIRRQEEVLDKKINAERRRLRKLRSLSRSVVDYADVLAEQSASVKGVGWFKSHVAGESCVLCGSDTEVARYALEELNELIAELESLSAGATTTRPMVDRDLIAVQTTLLQAENDLLTLQRTRREFEVVVDNERGQSQSLENIYRFIGSTEQALRMLGDIQGDEGLEARLDKLRGEIREIERQGNEEERRKRAQEVHGRISSYIVRFIQHLGIKGADGRPVLDERELNLRFDHEGSKGSDYLWEIGSGENWMAYHLAALLALHGVFLARAQNNPVPTFLVIDQPSQVYFPSDTFEQIVTGDDVSGAAEGSLEADRRRKRRLSDLESTQKIFSSLARAHKSFESSLQIIVLDHADRHAWGEIEGIKEVENWRGAADFLIPAEWIPDDGDHERSEEID</sequence>
<name>A0ABV2HXP6_9HYPH</name>
<dbReference type="InterPro" id="IPR027417">
    <property type="entry name" value="P-loop_NTPase"/>
</dbReference>
<keyword evidence="1" id="KW-0175">Coiled coil</keyword>
<feature type="coiled-coil region" evidence="1">
    <location>
        <begin position="450"/>
        <end position="477"/>
    </location>
</feature>
<evidence type="ECO:0000313" key="3">
    <source>
        <dbReference type="Proteomes" id="UP001549036"/>
    </source>
</evidence>